<proteinExistence type="predicted"/>
<feature type="compositionally biased region" description="Basic and acidic residues" evidence="1">
    <location>
        <begin position="85"/>
        <end position="96"/>
    </location>
</feature>
<dbReference type="AlphaFoldDB" id="A0A6A5WMA3"/>
<reference evidence="3" key="1">
    <citation type="journal article" date="2020" name="Stud. Mycol.">
        <title>101 Dothideomycetes genomes: a test case for predicting lifestyles and emergence of pathogens.</title>
        <authorList>
            <person name="Haridas S."/>
            <person name="Albert R."/>
            <person name="Binder M."/>
            <person name="Bloem J."/>
            <person name="Labutti K."/>
            <person name="Salamov A."/>
            <person name="Andreopoulos B."/>
            <person name="Baker S."/>
            <person name="Barry K."/>
            <person name="Bills G."/>
            <person name="Bluhm B."/>
            <person name="Cannon C."/>
            <person name="Castanera R."/>
            <person name="Culley D."/>
            <person name="Daum C."/>
            <person name="Ezra D."/>
            <person name="Gonzalez J."/>
            <person name="Henrissat B."/>
            <person name="Kuo A."/>
            <person name="Liang C."/>
            <person name="Lipzen A."/>
            <person name="Lutzoni F."/>
            <person name="Magnuson J."/>
            <person name="Mondo S."/>
            <person name="Nolan M."/>
            <person name="Ohm R."/>
            <person name="Pangilinan J."/>
            <person name="Park H.-J."/>
            <person name="Ramirez L."/>
            <person name="Alfaro M."/>
            <person name="Sun H."/>
            <person name="Tritt A."/>
            <person name="Yoshinaga Y."/>
            <person name="Zwiers L.-H."/>
            <person name="Turgeon B."/>
            <person name="Goodwin S."/>
            <person name="Spatafora J."/>
            <person name="Crous P."/>
            <person name="Grigoriev I."/>
        </authorList>
    </citation>
    <scope>NUCLEOTIDE SEQUENCE</scope>
    <source>
        <strain evidence="3">CBS 123094</strain>
    </source>
</reference>
<feature type="compositionally biased region" description="Low complexity" evidence="1">
    <location>
        <begin position="114"/>
        <end position="126"/>
    </location>
</feature>
<protein>
    <submittedName>
        <fullName evidence="3">Uncharacterized protein</fullName>
    </submittedName>
</protein>
<keyword evidence="4" id="KW-1185">Reference proteome</keyword>
<evidence type="ECO:0000313" key="4">
    <source>
        <dbReference type="Proteomes" id="UP000799779"/>
    </source>
</evidence>
<dbReference type="EMBL" id="ML977574">
    <property type="protein sequence ID" value="KAF2003120.1"/>
    <property type="molecule type" value="Genomic_DNA"/>
</dbReference>
<keyword evidence="2" id="KW-1133">Transmembrane helix</keyword>
<evidence type="ECO:0000256" key="2">
    <source>
        <dbReference type="SAM" id="Phobius"/>
    </source>
</evidence>
<feature type="compositionally biased region" description="Basic and acidic residues" evidence="1">
    <location>
        <begin position="229"/>
        <end position="240"/>
    </location>
</feature>
<gene>
    <name evidence="3" type="ORF">P154DRAFT_110996</name>
</gene>
<sequence>MRKMDSAGAIAAIVLCALFGGGLLWIGLFFFHKWIQEQCRKFMRFLKDVEEYAKHKALRREREKKATPTSPERAGRGRHRSSSRRYPERGRDHSLEKGPLTPPPQTYPARRNYQQQTESSVSQSSVARARPFLGRSAYPRARGFTKPGAAVQGPNLWTGGDNLLQTSYPLNRMNGSQNLRPYLNAYHNPYAAYTSQPEVAGFQPLQMPMGDTLGYEQYIEEQPESATSKAEDKGSDSHTEIVRSRKPEIINYRMPVDELPAFILEAQSRLGLRSETEATVDGDEIQQIPRAYIPRSAPWVPPGPLLKENWELPLTSVRTTKPWIGENGGNRYAPYEKSNAPKRKFRSADRRRPLAPSNAPSVIFDPL</sequence>
<feature type="region of interest" description="Disordered" evidence="1">
    <location>
        <begin position="57"/>
        <end position="128"/>
    </location>
</feature>
<feature type="compositionally biased region" description="Basic and acidic residues" evidence="1">
    <location>
        <begin position="57"/>
        <end position="66"/>
    </location>
</feature>
<feature type="region of interest" description="Disordered" evidence="1">
    <location>
        <begin position="320"/>
        <end position="367"/>
    </location>
</feature>
<dbReference type="OrthoDB" id="3798784at2759"/>
<name>A0A6A5WMA3_9PLEO</name>
<dbReference type="Proteomes" id="UP000799779">
    <property type="component" value="Unassembled WGS sequence"/>
</dbReference>
<keyword evidence="2" id="KW-0812">Transmembrane</keyword>
<evidence type="ECO:0000313" key="3">
    <source>
        <dbReference type="EMBL" id="KAF2003120.1"/>
    </source>
</evidence>
<organism evidence="3 4">
    <name type="scientific">Amniculicola lignicola CBS 123094</name>
    <dbReference type="NCBI Taxonomy" id="1392246"/>
    <lineage>
        <taxon>Eukaryota</taxon>
        <taxon>Fungi</taxon>
        <taxon>Dikarya</taxon>
        <taxon>Ascomycota</taxon>
        <taxon>Pezizomycotina</taxon>
        <taxon>Dothideomycetes</taxon>
        <taxon>Pleosporomycetidae</taxon>
        <taxon>Pleosporales</taxon>
        <taxon>Amniculicolaceae</taxon>
        <taxon>Amniculicola</taxon>
    </lineage>
</organism>
<feature type="transmembrane region" description="Helical" evidence="2">
    <location>
        <begin position="7"/>
        <end position="31"/>
    </location>
</feature>
<accession>A0A6A5WMA3</accession>
<feature type="region of interest" description="Disordered" evidence="1">
    <location>
        <begin position="221"/>
        <end position="240"/>
    </location>
</feature>
<evidence type="ECO:0000256" key="1">
    <source>
        <dbReference type="SAM" id="MobiDB-lite"/>
    </source>
</evidence>
<keyword evidence="2" id="KW-0472">Membrane</keyword>